<dbReference type="Pfam" id="PF04075">
    <property type="entry name" value="F420H2_quin_red"/>
    <property type="match status" value="1"/>
</dbReference>
<reference evidence="1 2" key="1">
    <citation type="submission" date="2023-07" db="EMBL/GenBank/DDBJ databases">
        <title>Sequencing the genomes of 1000 actinobacteria strains.</title>
        <authorList>
            <person name="Klenk H.-P."/>
        </authorList>
    </citation>
    <scope>NUCLEOTIDE SEQUENCE [LARGE SCALE GENOMIC DNA]</scope>
    <source>
        <strain evidence="1 2">DSM 14785</strain>
    </source>
</reference>
<dbReference type="Gene3D" id="2.30.110.10">
    <property type="entry name" value="Electron Transport, Fmn-binding Protein, Chain A"/>
    <property type="match status" value="1"/>
</dbReference>
<accession>A0ABU0GGS1</accession>
<organism evidence="1 2">
    <name type="scientific">Cellulomonas iranensis</name>
    <dbReference type="NCBI Taxonomy" id="76862"/>
    <lineage>
        <taxon>Bacteria</taxon>
        <taxon>Bacillati</taxon>
        <taxon>Actinomycetota</taxon>
        <taxon>Actinomycetes</taxon>
        <taxon>Micrococcales</taxon>
        <taxon>Cellulomonadaceae</taxon>
        <taxon>Cellulomonas</taxon>
    </lineage>
</organism>
<evidence type="ECO:0000313" key="2">
    <source>
        <dbReference type="Proteomes" id="UP001240250"/>
    </source>
</evidence>
<dbReference type="NCBIfam" id="TIGR00026">
    <property type="entry name" value="hi_GC_TIGR00026"/>
    <property type="match status" value="1"/>
</dbReference>
<proteinExistence type="predicted"/>
<dbReference type="RefSeq" id="WP_070318603.1">
    <property type="nucleotide sequence ID" value="NZ_JAUSVM010000001.1"/>
</dbReference>
<dbReference type="Proteomes" id="UP001240250">
    <property type="component" value="Unassembled WGS sequence"/>
</dbReference>
<comment type="caution">
    <text evidence="1">The sequence shown here is derived from an EMBL/GenBank/DDBJ whole genome shotgun (WGS) entry which is preliminary data.</text>
</comment>
<protein>
    <submittedName>
        <fullName evidence="1">Deazaflavin-dependent oxidoreductase (Nitroreductase family)</fullName>
    </submittedName>
</protein>
<sequence length="139" mass="15670">MPLARGIIRLNKRFTNPVMLRLAGIGSVVDLEHVGRKTGTVRHTPLMAFRRGDVVTIALTYGSDVQWLANVRHAGGCRMRMGREILRLGAPRVLDPAEAMTRIPQPQRALLRWPIRCRDYVELSVLRPPAAGDVDTRRR</sequence>
<evidence type="ECO:0000313" key="1">
    <source>
        <dbReference type="EMBL" id="MDQ0424550.1"/>
    </source>
</evidence>
<keyword evidence="2" id="KW-1185">Reference proteome</keyword>
<name>A0ABU0GGS1_9CELL</name>
<gene>
    <name evidence="1" type="ORF">JO380_000931</name>
</gene>
<dbReference type="InterPro" id="IPR012349">
    <property type="entry name" value="Split_barrel_FMN-bd"/>
</dbReference>
<dbReference type="InterPro" id="IPR004378">
    <property type="entry name" value="F420H2_quin_Rdtase"/>
</dbReference>
<dbReference type="EMBL" id="JAUSVM010000001">
    <property type="protein sequence ID" value="MDQ0424550.1"/>
    <property type="molecule type" value="Genomic_DNA"/>
</dbReference>